<organism evidence="9 10">
    <name type="scientific">Pandoraea terrae</name>
    <dbReference type="NCBI Taxonomy" id="1537710"/>
    <lineage>
        <taxon>Bacteria</taxon>
        <taxon>Pseudomonadati</taxon>
        <taxon>Pseudomonadota</taxon>
        <taxon>Betaproteobacteria</taxon>
        <taxon>Burkholderiales</taxon>
        <taxon>Burkholderiaceae</taxon>
        <taxon>Pandoraea</taxon>
    </lineage>
</organism>
<keyword evidence="6 7" id="KW-0378">Hydrolase</keyword>
<keyword evidence="5 7" id="KW-0659">Purine metabolism</keyword>
<comment type="subunit">
    <text evidence="4 7">Homotetramer.</text>
</comment>
<dbReference type="EMBL" id="CABPRZ010000005">
    <property type="protein sequence ID" value="VVD90036.1"/>
    <property type="molecule type" value="Genomic_DNA"/>
</dbReference>
<evidence type="ECO:0000256" key="5">
    <source>
        <dbReference type="ARBA" id="ARBA00022631"/>
    </source>
</evidence>
<dbReference type="InterPro" id="IPR023416">
    <property type="entry name" value="Transthyretin/HIU_hydrolase_d"/>
</dbReference>
<dbReference type="RefSeq" id="WP_150696449.1">
    <property type="nucleotide sequence ID" value="NZ_CABPRZ010000005.1"/>
</dbReference>
<dbReference type="InterPro" id="IPR036817">
    <property type="entry name" value="Transthyretin/HIU_hydrolase_sf"/>
</dbReference>
<dbReference type="Gene3D" id="2.60.40.180">
    <property type="entry name" value="Transthyretin/hydroxyisourate hydrolase domain"/>
    <property type="match status" value="1"/>
</dbReference>
<gene>
    <name evidence="9" type="ORF">PTE30175_01505</name>
</gene>
<dbReference type="OrthoDB" id="9792386at2"/>
<dbReference type="GO" id="GO:0033971">
    <property type="term" value="F:hydroxyisourate hydrolase activity"/>
    <property type="evidence" value="ECO:0007669"/>
    <property type="project" value="UniProtKB-EC"/>
</dbReference>
<evidence type="ECO:0000256" key="1">
    <source>
        <dbReference type="ARBA" id="ARBA00001043"/>
    </source>
</evidence>
<evidence type="ECO:0000259" key="8">
    <source>
        <dbReference type="Pfam" id="PF00576"/>
    </source>
</evidence>
<feature type="domain" description="Transthyretin/hydroxyisourate hydrolase" evidence="8">
    <location>
        <begin position="4"/>
        <end position="110"/>
    </location>
</feature>
<dbReference type="GO" id="GO:0006144">
    <property type="term" value="P:purine nucleobase metabolic process"/>
    <property type="evidence" value="ECO:0007669"/>
    <property type="project" value="UniProtKB-KW"/>
</dbReference>
<keyword evidence="10" id="KW-1185">Reference proteome</keyword>
<sequence length="111" mass="12244">MTGISTHVLDVSTGKPVSGMQIELYDLGTQPPTLLARTRTNGDGRTDAPMLPPNQARTGDFELRFSVAEYFRTPEVFADVVPVRFSVADAKQHYHVPLLCSPWSFGTYRGS</sequence>
<dbReference type="PANTHER" id="PTHR10395:SF7">
    <property type="entry name" value="5-HYDROXYISOURATE HYDROLASE"/>
    <property type="match status" value="1"/>
</dbReference>
<evidence type="ECO:0000256" key="7">
    <source>
        <dbReference type="RuleBase" id="RU361270"/>
    </source>
</evidence>
<comment type="function">
    <text evidence="2">Catalyzes the hydrolysis of 5-hydroxyisourate (HIU) to 2-oxo-4-hydroxy-4-carboxy-5-ureidoimidazoline (OHCU).</text>
</comment>
<dbReference type="AlphaFoldDB" id="A0A5E4TQ05"/>
<dbReference type="NCBIfam" id="TIGR02962">
    <property type="entry name" value="hdxy_isourate"/>
    <property type="match status" value="1"/>
</dbReference>
<comment type="catalytic activity">
    <reaction evidence="1 7">
        <text>5-hydroxyisourate + H2O = 5-hydroxy-2-oxo-4-ureido-2,5-dihydro-1H-imidazole-5-carboxylate + H(+)</text>
        <dbReference type="Rhea" id="RHEA:23736"/>
        <dbReference type="ChEBI" id="CHEBI:15377"/>
        <dbReference type="ChEBI" id="CHEBI:15378"/>
        <dbReference type="ChEBI" id="CHEBI:18072"/>
        <dbReference type="ChEBI" id="CHEBI:58639"/>
        <dbReference type="EC" id="3.5.2.17"/>
    </reaction>
</comment>
<evidence type="ECO:0000313" key="10">
    <source>
        <dbReference type="Proteomes" id="UP000414233"/>
    </source>
</evidence>
<accession>A0A5E4TQ05</accession>
<reference evidence="9 10" key="1">
    <citation type="submission" date="2019-08" db="EMBL/GenBank/DDBJ databases">
        <authorList>
            <person name="Peeters C."/>
        </authorList>
    </citation>
    <scope>NUCLEOTIDE SEQUENCE [LARGE SCALE GENOMIC DNA]</scope>
    <source>
        <strain evidence="9 10">LMG 30175</strain>
    </source>
</reference>
<dbReference type="EC" id="3.5.2.17" evidence="7"/>
<proteinExistence type="inferred from homology"/>
<evidence type="ECO:0000256" key="4">
    <source>
        <dbReference type="ARBA" id="ARBA00011881"/>
    </source>
</evidence>
<dbReference type="CDD" id="cd05822">
    <property type="entry name" value="TLP_HIUase"/>
    <property type="match status" value="1"/>
</dbReference>
<dbReference type="Proteomes" id="UP000414233">
    <property type="component" value="Unassembled WGS sequence"/>
</dbReference>
<dbReference type="Pfam" id="PF00576">
    <property type="entry name" value="Transthyretin"/>
    <property type="match status" value="1"/>
</dbReference>
<comment type="similarity">
    <text evidence="3 7">Belongs to the transthyretin family. 5-hydroxyisourate hydrolase subfamily.</text>
</comment>
<dbReference type="PANTHER" id="PTHR10395">
    <property type="entry name" value="URICASE AND TRANSTHYRETIN-RELATED"/>
    <property type="match status" value="1"/>
</dbReference>
<dbReference type="SUPFAM" id="SSF49472">
    <property type="entry name" value="Transthyretin (synonym: prealbumin)"/>
    <property type="match status" value="1"/>
</dbReference>
<protein>
    <recommendedName>
        <fullName evidence="7">5-hydroxyisourate hydrolase</fullName>
        <shortName evidence="7">HIU hydrolase</shortName>
        <shortName evidence="7">HIUHase</shortName>
        <ecNumber evidence="7">3.5.2.17</ecNumber>
    </recommendedName>
</protein>
<evidence type="ECO:0000313" key="9">
    <source>
        <dbReference type="EMBL" id="VVD90036.1"/>
    </source>
</evidence>
<evidence type="ECO:0000256" key="6">
    <source>
        <dbReference type="ARBA" id="ARBA00022801"/>
    </source>
</evidence>
<dbReference type="InterPro" id="IPR014306">
    <property type="entry name" value="Hydroxyisourate_hydrolase"/>
</dbReference>
<evidence type="ECO:0000256" key="3">
    <source>
        <dbReference type="ARBA" id="ARBA00009850"/>
    </source>
</evidence>
<name>A0A5E4TQ05_9BURK</name>
<evidence type="ECO:0000256" key="2">
    <source>
        <dbReference type="ARBA" id="ARBA00002704"/>
    </source>
</evidence>